<feature type="region of interest" description="Disordered" evidence="2">
    <location>
        <begin position="992"/>
        <end position="1059"/>
    </location>
</feature>
<feature type="compositionally biased region" description="Basic and acidic residues" evidence="2">
    <location>
        <begin position="357"/>
        <end position="372"/>
    </location>
</feature>
<feature type="compositionally biased region" description="Polar residues" evidence="2">
    <location>
        <begin position="248"/>
        <end position="260"/>
    </location>
</feature>
<evidence type="ECO:0000313" key="6">
    <source>
        <dbReference type="Proteomes" id="UP000825935"/>
    </source>
</evidence>
<reference evidence="5" key="1">
    <citation type="submission" date="2021-08" db="EMBL/GenBank/DDBJ databases">
        <title>WGS assembly of Ceratopteris richardii.</title>
        <authorList>
            <person name="Marchant D.B."/>
            <person name="Chen G."/>
            <person name="Jenkins J."/>
            <person name="Shu S."/>
            <person name="Leebens-Mack J."/>
            <person name="Grimwood J."/>
            <person name="Schmutz J."/>
            <person name="Soltis P."/>
            <person name="Soltis D."/>
            <person name="Chen Z.-H."/>
        </authorList>
    </citation>
    <scope>NUCLEOTIDE SEQUENCE</scope>
    <source>
        <strain evidence="5">Whitten #5841</strain>
        <tissue evidence="5">Leaf</tissue>
    </source>
</reference>
<keyword evidence="6" id="KW-1185">Reference proteome</keyword>
<proteinExistence type="predicted"/>
<dbReference type="FunFam" id="1.25.40.90:FF:000023">
    <property type="entry name" value="polyadenylation and cleavage factor homolog 4"/>
    <property type="match status" value="1"/>
</dbReference>
<feature type="domain" description="CID" evidence="4">
    <location>
        <begin position="384"/>
        <end position="512"/>
    </location>
</feature>
<feature type="region of interest" description="Disordered" evidence="2">
    <location>
        <begin position="789"/>
        <end position="809"/>
    </location>
</feature>
<evidence type="ECO:0008006" key="7">
    <source>
        <dbReference type="Google" id="ProtNLM"/>
    </source>
</evidence>
<feature type="region of interest" description="Disordered" evidence="2">
    <location>
        <begin position="1091"/>
        <end position="1122"/>
    </location>
</feature>
<feature type="region of interest" description="Disordered" evidence="2">
    <location>
        <begin position="558"/>
        <end position="683"/>
    </location>
</feature>
<dbReference type="SUPFAM" id="SSF48464">
    <property type="entry name" value="ENTH/VHS domain"/>
    <property type="match status" value="1"/>
</dbReference>
<dbReference type="InterPro" id="IPR013087">
    <property type="entry name" value="Znf_C2H2_type"/>
</dbReference>
<feature type="compositionally biased region" description="Polar residues" evidence="2">
    <location>
        <begin position="1010"/>
        <end position="1028"/>
    </location>
</feature>
<feature type="compositionally biased region" description="Pro residues" evidence="2">
    <location>
        <begin position="1094"/>
        <end position="1105"/>
    </location>
</feature>
<feature type="compositionally biased region" description="Pro residues" evidence="2">
    <location>
        <begin position="1040"/>
        <end position="1052"/>
    </location>
</feature>
<evidence type="ECO:0000256" key="2">
    <source>
        <dbReference type="SAM" id="MobiDB-lite"/>
    </source>
</evidence>
<feature type="compositionally biased region" description="Polar residues" evidence="2">
    <location>
        <begin position="283"/>
        <end position="303"/>
    </location>
</feature>
<dbReference type="PROSITE" id="PS51391">
    <property type="entry name" value="CID"/>
    <property type="match status" value="1"/>
</dbReference>
<keyword evidence="1" id="KW-0863">Zinc-finger</keyword>
<organism evidence="5 6">
    <name type="scientific">Ceratopteris richardii</name>
    <name type="common">Triangle waterfern</name>
    <dbReference type="NCBI Taxonomy" id="49495"/>
    <lineage>
        <taxon>Eukaryota</taxon>
        <taxon>Viridiplantae</taxon>
        <taxon>Streptophyta</taxon>
        <taxon>Embryophyta</taxon>
        <taxon>Tracheophyta</taxon>
        <taxon>Polypodiopsida</taxon>
        <taxon>Polypodiidae</taxon>
        <taxon>Polypodiales</taxon>
        <taxon>Pteridineae</taxon>
        <taxon>Pteridaceae</taxon>
        <taxon>Parkerioideae</taxon>
        <taxon>Ceratopteris</taxon>
    </lineage>
</organism>
<dbReference type="InterPro" id="IPR047415">
    <property type="entry name" value="Pcf11_CID"/>
</dbReference>
<feature type="compositionally biased region" description="Polar residues" evidence="2">
    <location>
        <begin position="344"/>
        <end position="355"/>
    </location>
</feature>
<dbReference type="GO" id="GO:0031124">
    <property type="term" value="P:mRNA 3'-end processing"/>
    <property type="evidence" value="ECO:0007669"/>
    <property type="project" value="InterPro"/>
</dbReference>
<dbReference type="GO" id="GO:0003729">
    <property type="term" value="F:mRNA binding"/>
    <property type="evidence" value="ECO:0007669"/>
    <property type="project" value="InterPro"/>
</dbReference>
<feature type="region of interest" description="Disordered" evidence="2">
    <location>
        <begin position="723"/>
        <end position="753"/>
    </location>
</feature>
<dbReference type="GO" id="GO:0000993">
    <property type="term" value="F:RNA polymerase II complex binding"/>
    <property type="evidence" value="ECO:0007669"/>
    <property type="project" value="InterPro"/>
</dbReference>
<feature type="compositionally biased region" description="Polar residues" evidence="2">
    <location>
        <begin position="593"/>
        <end position="604"/>
    </location>
</feature>
<accession>A0A8T2SHT2</accession>
<dbReference type="InterPro" id="IPR006569">
    <property type="entry name" value="CID_dom"/>
</dbReference>
<dbReference type="GO" id="GO:0006369">
    <property type="term" value="P:termination of RNA polymerase II transcription"/>
    <property type="evidence" value="ECO:0007669"/>
    <property type="project" value="InterPro"/>
</dbReference>
<evidence type="ECO:0000256" key="1">
    <source>
        <dbReference type="PROSITE-ProRule" id="PRU00042"/>
    </source>
</evidence>
<dbReference type="CDD" id="cd16982">
    <property type="entry name" value="CID_Pcf11"/>
    <property type="match status" value="1"/>
</dbReference>
<dbReference type="OMA" id="RIMMMER"/>
<dbReference type="PROSITE" id="PS50157">
    <property type="entry name" value="ZINC_FINGER_C2H2_2"/>
    <property type="match status" value="1"/>
</dbReference>
<dbReference type="Gene3D" id="1.25.40.90">
    <property type="match status" value="1"/>
</dbReference>
<feature type="compositionally biased region" description="Polar residues" evidence="2">
    <location>
        <begin position="793"/>
        <end position="809"/>
    </location>
</feature>
<dbReference type="GO" id="GO:0008270">
    <property type="term" value="F:zinc ion binding"/>
    <property type="evidence" value="ECO:0007669"/>
    <property type="project" value="UniProtKB-KW"/>
</dbReference>
<sequence>MYGHPYDGPSGRGASDAIYGHTLDGTPGPVHPLYNHPGHMVDVVPTQGADGRHSAYPHPSHAFDNHSVQAAEGNHSFYTRAGHPFDGLSGGMDQGNGRSFISPSAVSNNFPIDASRRIDGSGSIGKINVFSGVERASRLSAPFPFDNPALGISHPGGTSPSLNHYDFKTDNELGSTLGYENTSERRSENPNSVEMQPEFPMDRRSSRSEASGEWVSKSSKVMNSRLDDRERKLEDTMVGSNRSEKYSETVSPLDTAFSKSKSSDRNVEVPQISTGRSEFKSGSLRQSGRVTSDSKRLSSGNSTMERKSDLTSGSAVENLVEVEKLSGKSIDAGFSKSDDKPGSRVSSMQHGSFSKSRIIEPNHKDRESMWDRPKEDKKLEEDAGMQELVAQYKTALAELTFNSKPIITNLTIIAGENVHAAKLITSAICAHILEVPIEQKLPSLYLLDSIVKNIGSEYVKYFSARLSEVFIKSYKEVDSTLHPAMQHLFRTWRVVFNMDLLREIEAKLQITIIGTAATSTATTSSSVKVDSSLQQASQSIHVNPKYLEAQRQKFQRAGTGPVVGDLGPSDQQKKLASDVRNNSTHESRERTRASGSSRPAQSVSPDDEPDNDGLERLEAPSQAVMDSYGNIRGMRAPRLAPPPVQSIERSDARMDRGSTKNRLAEQEDEYNQKEGIPRSADVNFPDYGVLRISEGDWSHQSSQQTVLSKLLTGSKASFNQSKEHPIWHGHLPSVPETSVPSPRDPFPTASSSHDYINVHQDSKFQDLQSGKSSSLSLVDLQDFHAATFPGLGPSNTHTMKPQSPIPSSSPHWNANLRTSPSMPHVSSLKHLQRPLASLPFTGEVLQHVMPRLPSPALQSDITATEASEQRSQAKIPAPHSVPFSMPPVNQQQMIQQDPTHAYVPTSQSSVSGMSVLQPVDQKVGDSTHRQAVPPIPAHLLESLQSLHQHLPPILGLNKSSQFQSLTQQTQVPQGALSDNTNEVGGQKASIIPQVSQPQPQPQPQPPMDSTIYSLNNENSSDAMRTTGTLLPGVPEVLPQSQPPLPSGPPPYVSPLSSSHTFPGQLAPSAFPMPASSLPSSSISLPPAYVSPNVKQPPLPPGPPPASQAVSSSVHPPPSTGSSVLLRNDYNSLLSSLMAQGIISAPAATSQTPVPISASGSSSSTAIVPSPPTAGAIKVLETLSNSLMNDPSLLGFKQDTLRIRNDAVIKSLYSDLTIQCMMCGWRCLQQEEYNKHMDWHTGKKQQQISLKRVCRRWFPTAKEWLDGKRRAVSEAFPEFSPEDGGAALEEEDEDVLQAVPADESQIACFLCGEPFEDFFSEETEEWVYKGALYMKTDPDGSSHGPIVHVKCQSNAAADAGEDVDLVSFK</sequence>
<feature type="region of interest" description="Disordered" evidence="2">
    <location>
        <begin position="330"/>
        <end position="372"/>
    </location>
</feature>
<dbReference type="GO" id="GO:0005737">
    <property type="term" value="C:cytoplasm"/>
    <property type="evidence" value="ECO:0007669"/>
    <property type="project" value="TreeGrafter"/>
</dbReference>
<feature type="compositionally biased region" description="Basic and acidic residues" evidence="2">
    <location>
        <begin position="648"/>
        <end position="676"/>
    </location>
</feature>
<feature type="compositionally biased region" description="Basic and acidic residues" evidence="2">
    <location>
        <begin position="571"/>
        <end position="592"/>
    </location>
</feature>
<dbReference type="Pfam" id="PF04818">
    <property type="entry name" value="CID"/>
    <property type="match status" value="1"/>
</dbReference>
<evidence type="ECO:0000259" key="3">
    <source>
        <dbReference type="PROSITE" id="PS50157"/>
    </source>
</evidence>
<feature type="compositionally biased region" description="Basic and acidic residues" evidence="2">
    <location>
        <begin position="225"/>
        <end position="235"/>
    </location>
</feature>
<dbReference type="InterPro" id="IPR045154">
    <property type="entry name" value="PCF11-like"/>
</dbReference>
<feature type="region of interest" description="Disordered" evidence="2">
    <location>
        <begin position="154"/>
        <end position="315"/>
    </location>
</feature>
<comment type="caution">
    <text evidence="5">The sequence shown here is derived from an EMBL/GenBank/DDBJ whole genome shotgun (WGS) entry which is preliminary data.</text>
</comment>
<dbReference type="Proteomes" id="UP000825935">
    <property type="component" value="Chromosome 20"/>
</dbReference>
<evidence type="ECO:0000313" key="5">
    <source>
        <dbReference type="EMBL" id="KAH7331514.1"/>
    </source>
</evidence>
<name>A0A8T2SHT2_CERRI</name>
<gene>
    <name evidence="5" type="ORF">KP509_20G037600</name>
</gene>
<dbReference type="InterPro" id="IPR057242">
    <property type="entry name" value="PCFS4-like"/>
</dbReference>
<dbReference type="PANTHER" id="PTHR15921:SF3">
    <property type="entry name" value="PRE-MRNA CLEAVAGE COMPLEX 2 PROTEIN PCF11"/>
    <property type="match status" value="1"/>
</dbReference>
<feature type="compositionally biased region" description="Polar residues" evidence="2">
    <location>
        <begin position="172"/>
        <end position="181"/>
    </location>
</feature>
<protein>
    <recommendedName>
        <fullName evidence="7">CID domain-containing protein</fullName>
    </recommendedName>
</protein>
<keyword evidence="1" id="KW-0479">Metal-binding</keyword>
<dbReference type="PROSITE" id="PS00028">
    <property type="entry name" value="ZINC_FINGER_C2H2_1"/>
    <property type="match status" value="1"/>
</dbReference>
<feature type="domain" description="C2H2-type" evidence="3">
    <location>
        <begin position="1217"/>
        <end position="1244"/>
    </location>
</feature>
<dbReference type="OrthoDB" id="2129491at2759"/>
<dbReference type="SMART" id="SM00582">
    <property type="entry name" value="RPR"/>
    <property type="match status" value="1"/>
</dbReference>
<dbReference type="GO" id="GO:0005849">
    <property type="term" value="C:mRNA cleavage factor complex"/>
    <property type="evidence" value="ECO:0007669"/>
    <property type="project" value="TreeGrafter"/>
</dbReference>
<dbReference type="EMBL" id="CM035425">
    <property type="protein sequence ID" value="KAH7331514.1"/>
    <property type="molecule type" value="Genomic_DNA"/>
</dbReference>
<dbReference type="PANTHER" id="PTHR15921">
    <property type="entry name" value="PRE-MRNA CLEAVAGE COMPLEX II"/>
    <property type="match status" value="1"/>
</dbReference>
<dbReference type="Pfam" id="PF23228">
    <property type="entry name" value="zf_PCFS4"/>
    <property type="match status" value="1"/>
</dbReference>
<keyword evidence="1" id="KW-0862">Zinc</keyword>
<dbReference type="InterPro" id="IPR008942">
    <property type="entry name" value="ENTH_VHS"/>
</dbReference>
<evidence type="ECO:0000259" key="4">
    <source>
        <dbReference type="PROSITE" id="PS51391"/>
    </source>
</evidence>